<evidence type="ECO:0000313" key="2">
    <source>
        <dbReference type="Proteomes" id="UP001165120"/>
    </source>
</evidence>
<gene>
    <name evidence="1" type="ORF">Cboi02_000545700</name>
</gene>
<organism evidence="1 2">
    <name type="scientific">Candida boidinii</name>
    <name type="common">Yeast</name>
    <dbReference type="NCBI Taxonomy" id="5477"/>
    <lineage>
        <taxon>Eukaryota</taxon>
        <taxon>Fungi</taxon>
        <taxon>Dikarya</taxon>
        <taxon>Ascomycota</taxon>
        <taxon>Saccharomycotina</taxon>
        <taxon>Pichiomycetes</taxon>
        <taxon>Pichiales</taxon>
        <taxon>Pichiaceae</taxon>
        <taxon>Ogataea</taxon>
        <taxon>Ogataea/Candida clade</taxon>
    </lineage>
</organism>
<dbReference type="EMBL" id="BSXN01002640">
    <property type="protein sequence ID" value="GME77196.1"/>
    <property type="molecule type" value="Genomic_DNA"/>
</dbReference>
<comment type="caution">
    <text evidence="1">The sequence shown here is derived from an EMBL/GenBank/DDBJ whole genome shotgun (WGS) entry which is preliminary data.</text>
</comment>
<dbReference type="AlphaFoldDB" id="A0A9W6WJ94"/>
<name>A0A9W6WJ94_CANBO</name>
<accession>A0A9W6WJ94</accession>
<evidence type="ECO:0000313" key="1">
    <source>
        <dbReference type="EMBL" id="GME77196.1"/>
    </source>
</evidence>
<sequence length="192" mass="22744">MSVLNVQEITGINQFTISQDSQIPNSQHQSPFTYQSSDKWVNDEIKWLIDDFKSSELKYISELNDLKNSLNYLLDLKNENISSIFYYNQLKLELDLELDNLKLNIDLISNLIFLHNSLNDLIKSDCSNIDINSFLSNFSQWCLKSFKSYQIYIDNYDLSKNDIDSVISLKRRPLIKIRYLKKFQEKRTNYKN</sequence>
<dbReference type="Proteomes" id="UP001165120">
    <property type="component" value="Unassembled WGS sequence"/>
</dbReference>
<proteinExistence type="predicted"/>
<keyword evidence="2" id="KW-1185">Reference proteome</keyword>
<protein>
    <submittedName>
        <fullName evidence="1">Unnamed protein product</fullName>
    </submittedName>
</protein>
<reference evidence="1" key="1">
    <citation type="submission" date="2023-04" db="EMBL/GenBank/DDBJ databases">
        <title>Candida boidinii NBRC 10035.</title>
        <authorList>
            <person name="Ichikawa N."/>
            <person name="Sato H."/>
            <person name="Tonouchi N."/>
        </authorList>
    </citation>
    <scope>NUCLEOTIDE SEQUENCE</scope>
    <source>
        <strain evidence="1">NBRC 10035</strain>
    </source>
</reference>